<proteinExistence type="predicted"/>
<comment type="caution">
    <text evidence="2">The sequence shown here is derived from an EMBL/GenBank/DDBJ whole genome shotgun (WGS) entry which is preliminary data.</text>
</comment>
<sequence>MEKKNFTALKCAVSMAVMAIVIYVVYFSALNFGVENEKVALVAFAALVAFVILTVFHAHPGTRKGAIGLFIFFISGLFGLGLFKSLRLF</sequence>
<name>A0A1F6WI93_9BACT</name>
<feature type="transmembrane region" description="Helical" evidence="1">
    <location>
        <begin position="65"/>
        <end position="83"/>
    </location>
</feature>
<keyword evidence="1" id="KW-0472">Membrane</keyword>
<evidence type="ECO:0000256" key="1">
    <source>
        <dbReference type="SAM" id="Phobius"/>
    </source>
</evidence>
<reference evidence="2 3" key="1">
    <citation type="journal article" date="2016" name="Nat. Commun.">
        <title>Thousands of microbial genomes shed light on interconnected biogeochemical processes in an aquifer system.</title>
        <authorList>
            <person name="Anantharaman K."/>
            <person name="Brown C.T."/>
            <person name="Hug L.A."/>
            <person name="Sharon I."/>
            <person name="Castelle C.J."/>
            <person name="Probst A.J."/>
            <person name="Thomas B.C."/>
            <person name="Singh A."/>
            <person name="Wilkins M.J."/>
            <person name="Karaoz U."/>
            <person name="Brodie E.L."/>
            <person name="Williams K.H."/>
            <person name="Hubbard S.S."/>
            <person name="Banfield J.F."/>
        </authorList>
    </citation>
    <scope>NUCLEOTIDE SEQUENCE [LARGE SCALE GENOMIC DNA]</scope>
</reference>
<dbReference type="AlphaFoldDB" id="A0A1F6WI93"/>
<keyword evidence="1" id="KW-1133">Transmembrane helix</keyword>
<organism evidence="2 3">
    <name type="scientific">Candidatus Nomurabacteria bacterium RIFCSPHIGHO2_02_FULL_42_24</name>
    <dbReference type="NCBI Taxonomy" id="1801757"/>
    <lineage>
        <taxon>Bacteria</taxon>
        <taxon>Candidatus Nomuraibacteriota</taxon>
    </lineage>
</organism>
<dbReference type="EMBL" id="MFUH01000023">
    <property type="protein sequence ID" value="OGI81618.1"/>
    <property type="molecule type" value="Genomic_DNA"/>
</dbReference>
<dbReference type="Proteomes" id="UP000179880">
    <property type="component" value="Unassembled WGS sequence"/>
</dbReference>
<feature type="transmembrane region" description="Helical" evidence="1">
    <location>
        <begin position="6"/>
        <end position="27"/>
    </location>
</feature>
<keyword evidence="1" id="KW-0812">Transmembrane</keyword>
<accession>A0A1F6WI93</accession>
<gene>
    <name evidence="2" type="ORF">A3B93_01515</name>
</gene>
<protein>
    <submittedName>
        <fullName evidence="2">Uncharacterized protein</fullName>
    </submittedName>
</protein>
<evidence type="ECO:0000313" key="2">
    <source>
        <dbReference type="EMBL" id="OGI81618.1"/>
    </source>
</evidence>
<feature type="transmembrane region" description="Helical" evidence="1">
    <location>
        <begin position="39"/>
        <end position="59"/>
    </location>
</feature>
<evidence type="ECO:0000313" key="3">
    <source>
        <dbReference type="Proteomes" id="UP000179880"/>
    </source>
</evidence>